<comment type="caution">
    <text evidence="5">The sequence shown here is derived from an EMBL/GenBank/DDBJ whole genome shotgun (WGS) entry which is preliminary data.</text>
</comment>
<evidence type="ECO:0000256" key="1">
    <source>
        <dbReference type="ARBA" id="ARBA00022729"/>
    </source>
</evidence>
<dbReference type="Proteomes" id="UP001345219">
    <property type="component" value="Chromosome 10"/>
</dbReference>
<organism evidence="5 6">
    <name type="scientific">Trapa incisa</name>
    <dbReference type="NCBI Taxonomy" id="236973"/>
    <lineage>
        <taxon>Eukaryota</taxon>
        <taxon>Viridiplantae</taxon>
        <taxon>Streptophyta</taxon>
        <taxon>Embryophyta</taxon>
        <taxon>Tracheophyta</taxon>
        <taxon>Spermatophyta</taxon>
        <taxon>Magnoliopsida</taxon>
        <taxon>eudicotyledons</taxon>
        <taxon>Gunneridae</taxon>
        <taxon>Pentapetalae</taxon>
        <taxon>rosids</taxon>
        <taxon>malvids</taxon>
        <taxon>Myrtales</taxon>
        <taxon>Lythraceae</taxon>
        <taxon>Trapa</taxon>
    </lineage>
</organism>
<dbReference type="PANTHER" id="PTHR31080:SF87">
    <property type="entry name" value="PECTINESTERASE INHIBITOR 7"/>
    <property type="match status" value="1"/>
</dbReference>
<dbReference type="Gene3D" id="1.20.140.40">
    <property type="entry name" value="Invertase/pectin methylesterase inhibitor family protein"/>
    <property type="match status" value="1"/>
</dbReference>
<dbReference type="Pfam" id="PF04043">
    <property type="entry name" value="PMEI"/>
    <property type="match status" value="1"/>
</dbReference>
<sequence>MATPLTFLSISILCLLSAPFCASTSTNPGTIKSSAEAVSFIKSQCSTTTYPNLCVECLSSYASTIGQSQKELAQAALSVSVVRSKAARDFVVRSARLQGLRKREAAALKDCLDEIGDSVDRLSRSVEEMKQVQPPGSKGKEEFVWHVSNVETWVSAALTDENTCMDGFSGKELDGSIKTSIRTRILSLAQVTSNALALVNSFASKYY</sequence>
<evidence type="ECO:0000313" key="5">
    <source>
        <dbReference type="EMBL" id="KAK4745409.1"/>
    </source>
</evidence>
<feature type="signal peptide" evidence="3">
    <location>
        <begin position="1"/>
        <end position="23"/>
    </location>
</feature>
<feature type="chain" id="PRO_5043025125" description="Pectinesterase inhibitor domain-containing protein" evidence="3">
    <location>
        <begin position="24"/>
        <end position="207"/>
    </location>
</feature>
<evidence type="ECO:0000313" key="6">
    <source>
        <dbReference type="Proteomes" id="UP001345219"/>
    </source>
</evidence>
<proteinExistence type="inferred from homology"/>
<reference evidence="5 6" key="1">
    <citation type="journal article" date="2023" name="Hortic Res">
        <title>Pangenome of water caltrop reveals structural variations and asymmetric subgenome divergence after allopolyploidization.</title>
        <authorList>
            <person name="Zhang X."/>
            <person name="Chen Y."/>
            <person name="Wang L."/>
            <person name="Yuan Y."/>
            <person name="Fang M."/>
            <person name="Shi L."/>
            <person name="Lu R."/>
            <person name="Comes H.P."/>
            <person name="Ma Y."/>
            <person name="Chen Y."/>
            <person name="Huang G."/>
            <person name="Zhou Y."/>
            <person name="Zheng Z."/>
            <person name="Qiu Y."/>
        </authorList>
    </citation>
    <scope>NUCLEOTIDE SEQUENCE [LARGE SCALE GENOMIC DNA]</scope>
    <source>
        <tissue evidence="5">Roots</tissue>
    </source>
</reference>
<comment type="similarity">
    <text evidence="2">Belongs to the PMEI family.</text>
</comment>
<dbReference type="InterPro" id="IPR051955">
    <property type="entry name" value="PME_Inhibitor"/>
</dbReference>
<protein>
    <recommendedName>
        <fullName evidence="4">Pectinesterase inhibitor domain-containing protein</fullName>
    </recommendedName>
</protein>
<gene>
    <name evidence="5" type="ORF">SAY87_011721</name>
</gene>
<dbReference type="GO" id="GO:0046910">
    <property type="term" value="F:pectinesterase inhibitor activity"/>
    <property type="evidence" value="ECO:0007669"/>
    <property type="project" value="UniProtKB-ARBA"/>
</dbReference>
<feature type="domain" description="Pectinesterase inhibitor" evidence="4">
    <location>
        <begin position="36"/>
        <end position="198"/>
    </location>
</feature>
<dbReference type="PANTHER" id="PTHR31080">
    <property type="entry name" value="PECTINESTERASE INHIBITOR-LIKE"/>
    <property type="match status" value="1"/>
</dbReference>
<evidence type="ECO:0000256" key="3">
    <source>
        <dbReference type="SAM" id="SignalP"/>
    </source>
</evidence>
<dbReference type="CDD" id="cd15798">
    <property type="entry name" value="PMEI-like_3"/>
    <property type="match status" value="1"/>
</dbReference>
<dbReference type="NCBIfam" id="TIGR01614">
    <property type="entry name" value="PME_inhib"/>
    <property type="match status" value="1"/>
</dbReference>
<dbReference type="InterPro" id="IPR035513">
    <property type="entry name" value="Invertase/methylesterase_inhib"/>
</dbReference>
<dbReference type="EMBL" id="JAXIOK010000021">
    <property type="protein sequence ID" value="KAK4745409.1"/>
    <property type="molecule type" value="Genomic_DNA"/>
</dbReference>
<dbReference type="SMART" id="SM00856">
    <property type="entry name" value="PMEI"/>
    <property type="match status" value="1"/>
</dbReference>
<name>A0AAN7GWR5_9MYRT</name>
<dbReference type="AlphaFoldDB" id="A0AAN7GWR5"/>
<dbReference type="SUPFAM" id="SSF101148">
    <property type="entry name" value="Plant invertase/pectin methylesterase inhibitor"/>
    <property type="match status" value="1"/>
</dbReference>
<evidence type="ECO:0000256" key="2">
    <source>
        <dbReference type="ARBA" id="ARBA00038471"/>
    </source>
</evidence>
<dbReference type="FunFam" id="1.20.140.40:FF:000005">
    <property type="entry name" value="Pectin methylesterase inhibitor 1"/>
    <property type="match status" value="1"/>
</dbReference>
<evidence type="ECO:0000259" key="4">
    <source>
        <dbReference type="SMART" id="SM00856"/>
    </source>
</evidence>
<accession>A0AAN7GWR5</accession>
<dbReference type="InterPro" id="IPR006501">
    <property type="entry name" value="Pectinesterase_inhib_dom"/>
</dbReference>
<keyword evidence="6" id="KW-1185">Reference proteome</keyword>
<keyword evidence="1 3" id="KW-0732">Signal</keyword>